<accession>A0A264W8X0</accession>
<dbReference type="EMBL" id="NOKQ01000128">
    <property type="protein sequence ID" value="OZS79467.1"/>
    <property type="molecule type" value="Genomic_DNA"/>
</dbReference>
<keyword evidence="2" id="KW-1185">Reference proteome</keyword>
<protein>
    <submittedName>
        <fullName evidence="1">Uncharacterized protein</fullName>
    </submittedName>
</protein>
<organism evidence="1 2">
    <name type="scientific">Tetzosporium hominis</name>
    <dbReference type="NCBI Taxonomy" id="2020506"/>
    <lineage>
        <taxon>Bacteria</taxon>
        <taxon>Bacillati</taxon>
        <taxon>Bacillota</taxon>
        <taxon>Bacilli</taxon>
        <taxon>Bacillales</taxon>
        <taxon>Caryophanaceae</taxon>
        <taxon>Tetzosporium</taxon>
    </lineage>
</organism>
<evidence type="ECO:0000313" key="2">
    <source>
        <dbReference type="Proteomes" id="UP000217065"/>
    </source>
</evidence>
<evidence type="ECO:0000313" key="1">
    <source>
        <dbReference type="EMBL" id="OZS79467.1"/>
    </source>
</evidence>
<sequence length="63" mass="7049">MKQKLVVNHGEFEFTNFNKAVVTLEEEYGYEGLAWDMVVASGDLDILCDFLSDDGIESELVCA</sequence>
<name>A0A264W8X0_9BACL</name>
<comment type="caution">
    <text evidence="1">The sequence shown here is derived from an EMBL/GenBank/DDBJ whole genome shotgun (WGS) entry which is preliminary data.</text>
</comment>
<dbReference type="Proteomes" id="UP000217065">
    <property type="component" value="Unassembled WGS sequence"/>
</dbReference>
<dbReference type="RefSeq" id="WP_094941374.1">
    <property type="nucleotide sequence ID" value="NZ_NOKQ01000128.1"/>
</dbReference>
<dbReference type="OrthoDB" id="2631563at2"/>
<reference evidence="1 2" key="1">
    <citation type="submission" date="2017-07" db="EMBL/GenBank/DDBJ databases">
        <title>Tetzosporium hominis gen.nov. sp.nov.</title>
        <authorList>
            <person name="Tetz G."/>
            <person name="Tetz V."/>
        </authorList>
    </citation>
    <scope>NUCLEOTIDE SEQUENCE [LARGE SCALE GENOMIC DNA]</scope>
    <source>
        <strain evidence="1 2">VT-49</strain>
    </source>
</reference>
<proteinExistence type="predicted"/>
<gene>
    <name evidence="1" type="ORF">CF394_00755</name>
</gene>
<dbReference type="AlphaFoldDB" id="A0A264W8X0"/>